<feature type="compositionally biased region" description="Polar residues" evidence="4">
    <location>
        <begin position="430"/>
        <end position="451"/>
    </location>
</feature>
<feature type="transmembrane region" description="Helical" evidence="5">
    <location>
        <begin position="564"/>
        <end position="584"/>
    </location>
</feature>
<feature type="region of interest" description="Disordered" evidence="4">
    <location>
        <begin position="1"/>
        <end position="86"/>
    </location>
</feature>
<sequence>MQRKERDARKPRELVFSTRKAGRLAKARQQQQQHQDSPSAEGSKPVKPHDLQRETSADSVTSSRQHRSRTHSRSVKRMRPSRALLQGDHATVSQCVKAMVGKKTDAVLLVDKSGLLTGILTDRDVALKVVAVGRDPKTTRVNEVMTPDPSCVSASASAIDALKMMISGQFRHLPVTDNGKVVGILDIAKCLYEAIMKLEHAYRKSSEGLEDMLNKLQEEMAGSVTENLFENLRRQLFVPTLSEIIMNNSEVPILRASSTATDAARMMLIQKTCAVIVCDEADHTVGIFTSKDLMRRVVAESVEPSRCLLSSVMTPDPQSATLGTTILETLHSMHNGRFLHVPVFNDDKKLVAIVDVLQVTRGVLKQMKVFQSAKSDSVPLLDQFRNSLKKSSEDVEEEVEYEGSNVGVDDPESEGVDIASLVGRQSWSDFQMSQSSTPSGTRDPSLVSENPLNEEDHTPDVFVYKLADCYGNNHRFTSSAESVKQLLLDVQNRLGDNTIRRILYVDDEGDHVMLAEDSDLKDAVNRARTWGNKYIRLMIPHYRIPGLRERLAVRRALGHNNDTALGMVYYAAAVAAIAGASFFLSRRK</sequence>
<feature type="domain" description="CBS" evidence="6">
    <location>
        <begin position="313"/>
        <end position="369"/>
    </location>
</feature>
<evidence type="ECO:0000313" key="8">
    <source>
        <dbReference type="Proteomes" id="UP000693981"/>
    </source>
</evidence>
<dbReference type="EMBL" id="JAGDFL010000003">
    <property type="protein sequence ID" value="KAG7402189.1"/>
    <property type="molecule type" value="Genomic_DNA"/>
</dbReference>
<feature type="compositionally biased region" description="Basic and acidic residues" evidence="4">
    <location>
        <begin position="1"/>
        <end position="13"/>
    </location>
</feature>
<feature type="domain" description="CBS" evidence="6">
    <location>
        <begin position="145"/>
        <end position="202"/>
    </location>
</feature>
<feature type="compositionally biased region" description="Basic and acidic residues" evidence="4">
    <location>
        <begin position="47"/>
        <end position="56"/>
    </location>
</feature>
<gene>
    <name evidence="7" type="ORF">PHYBOEH_005752</name>
</gene>
<dbReference type="PANTHER" id="PTHR48108:SF26">
    <property type="entry name" value="CBS DOMAIN-CONTAINING PROTEIN DDB_G0289609"/>
    <property type="match status" value="1"/>
</dbReference>
<dbReference type="PANTHER" id="PTHR48108">
    <property type="entry name" value="CBS DOMAIN-CONTAINING PROTEIN CBSX2, CHLOROPLASTIC"/>
    <property type="match status" value="1"/>
</dbReference>
<dbReference type="AlphaFoldDB" id="A0A8T1XEW6"/>
<accession>A0A8T1XEW6</accession>
<keyword evidence="3" id="KW-0175">Coiled coil</keyword>
<feature type="compositionally biased region" description="Basic residues" evidence="4">
    <location>
        <begin position="64"/>
        <end position="80"/>
    </location>
</feature>
<keyword evidence="1" id="KW-0677">Repeat</keyword>
<evidence type="ECO:0000313" key="7">
    <source>
        <dbReference type="EMBL" id="KAG7402189.1"/>
    </source>
</evidence>
<dbReference type="InterPro" id="IPR000644">
    <property type="entry name" value="CBS_dom"/>
</dbReference>
<name>A0A8T1XEW6_9STRA</name>
<dbReference type="Pfam" id="PF00571">
    <property type="entry name" value="CBS"/>
    <property type="match status" value="4"/>
</dbReference>
<feature type="domain" description="CBS" evidence="6">
    <location>
        <begin position="78"/>
        <end position="136"/>
    </location>
</feature>
<evidence type="ECO:0000256" key="1">
    <source>
        <dbReference type="ARBA" id="ARBA00022737"/>
    </source>
</evidence>
<evidence type="ECO:0000256" key="5">
    <source>
        <dbReference type="SAM" id="Phobius"/>
    </source>
</evidence>
<feature type="region of interest" description="Disordered" evidence="4">
    <location>
        <begin position="430"/>
        <end position="454"/>
    </location>
</feature>
<comment type="caution">
    <text evidence="7">The sequence shown here is derived from an EMBL/GenBank/DDBJ whole genome shotgun (WGS) entry which is preliminary data.</text>
</comment>
<protein>
    <recommendedName>
        <fullName evidence="6">CBS domain-containing protein</fullName>
    </recommendedName>
</protein>
<organism evidence="7 8">
    <name type="scientific">Phytophthora boehmeriae</name>
    <dbReference type="NCBI Taxonomy" id="109152"/>
    <lineage>
        <taxon>Eukaryota</taxon>
        <taxon>Sar</taxon>
        <taxon>Stramenopiles</taxon>
        <taxon>Oomycota</taxon>
        <taxon>Peronosporomycetes</taxon>
        <taxon>Peronosporales</taxon>
        <taxon>Peronosporaceae</taxon>
        <taxon>Phytophthora</taxon>
    </lineage>
</organism>
<dbReference type="PROSITE" id="PS51371">
    <property type="entry name" value="CBS"/>
    <property type="match status" value="4"/>
</dbReference>
<keyword evidence="2" id="KW-0129">CBS domain</keyword>
<evidence type="ECO:0000256" key="2">
    <source>
        <dbReference type="PROSITE-ProRule" id="PRU00703"/>
    </source>
</evidence>
<dbReference type="SMART" id="SM00116">
    <property type="entry name" value="CBS"/>
    <property type="match status" value="4"/>
</dbReference>
<dbReference type="OrthoDB" id="418595at2759"/>
<evidence type="ECO:0000259" key="6">
    <source>
        <dbReference type="PROSITE" id="PS51371"/>
    </source>
</evidence>
<keyword evidence="5" id="KW-0472">Membrane</keyword>
<dbReference type="InterPro" id="IPR051462">
    <property type="entry name" value="CBS_domain-containing"/>
</dbReference>
<feature type="coiled-coil region" evidence="3">
    <location>
        <begin position="199"/>
        <end position="226"/>
    </location>
</feature>
<dbReference type="CDD" id="cd17782">
    <property type="entry name" value="CBS_pair_MUG70_2"/>
    <property type="match status" value="1"/>
</dbReference>
<dbReference type="InterPro" id="IPR000270">
    <property type="entry name" value="PB1_dom"/>
</dbReference>
<dbReference type="Pfam" id="PF00564">
    <property type="entry name" value="PB1"/>
    <property type="match status" value="1"/>
</dbReference>
<keyword evidence="8" id="KW-1185">Reference proteome</keyword>
<feature type="domain" description="CBS" evidence="6">
    <location>
        <begin position="246"/>
        <end position="305"/>
    </location>
</feature>
<dbReference type="Proteomes" id="UP000693981">
    <property type="component" value="Unassembled WGS sequence"/>
</dbReference>
<keyword evidence="5" id="KW-1133">Transmembrane helix</keyword>
<keyword evidence="5" id="KW-0812">Transmembrane</keyword>
<proteinExistence type="predicted"/>
<reference evidence="7" key="1">
    <citation type="submission" date="2021-02" db="EMBL/GenBank/DDBJ databases">
        <authorList>
            <person name="Palmer J.M."/>
        </authorList>
    </citation>
    <scope>NUCLEOTIDE SEQUENCE</scope>
    <source>
        <strain evidence="7">SCRP23</strain>
    </source>
</reference>
<evidence type="ECO:0000256" key="4">
    <source>
        <dbReference type="SAM" id="MobiDB-lite"/>
    </source>
</evidence>
<evidence type="ECO:0000256" key="3">
    <source>
        <dbReference type="SAM" id="Coils"/>
    </source>
</evidence>